<evidence type="ECO:0000313" key="1">
    <source>
        <dbReference type="EMBL" id="KAB0399826.1"/>
    </source>
</evidence>
<proteinExistence type="predicted"/>
<comment type="caution">
    <text evidence="1">The sequence shown here is derived from an EMBL/GenBank/DDBJ whole genome shotgun (WGS) entry which is preliminary data.</text>
</comment>
<gene>
    <name evidence="1" type="ORF">E2I00_013758</name>
</gene>
<accession>A0A643CHW1</accession>
<protein>
    <submittedName>
        <fullName evidence="1">Uncharacterized protein</fullName>
    </submittedName>
</protein>
<organism evidence="1 2">
    <name type="scientific">Balaenoptera physalus</name>
    <name type="common">Fin whale</name>
    <name type="synonym">Balaena physalus</name>
    <dbReference type="NCBI Taxonomy" id="9770"/>
    <lineage>
        <taxon>Eukaryota</taxon>
        <taxon>Metazoa</taxon>
        <taxon>Chordata</taxon>
        <taxon>Craniata</taxon>
        <taxon>Vertebrata</taxon>
        <taxon>Euteleostomi</taxon>
        <taxon>Mammalia</taxon>
        <taxon>Eutheria</taxon>
        <taxon>Laurasiatheria</taxon>
        <taxon>Artiodactyla</taxon>
        <taxon>Whippomorpha</taxon>
        <taxon>Cetacea</taxon>
        <taxon>Mysticeti</taxon>
        <taxon>Balaenopteridae</taxon>
        <taxon>Balaenoptera</taxon>
    </lineage>
</organism>
<dbReference type="AlphaFoldDB" id="A0A643CHW1"/>
<evidence type="ECO:0000313" key="2">
    <source>
        <dbReference type="Proteomes" id="UP000437017"/>
    </source>
</evidence>
<dbReference type="OrthoDB" id="10004768at2759"/>
<keyword evidence="2" id="KW-1185">Reference proteome</keyword>
<dbReference type="Proteomes" id="UP000437017">
    <property type="component" value="Unassembled WGS sequence"/>
</dbReference>
<dbReference type="EMBL" id="SGJD01001451">
    <property type="protein sequence ID" value="KAB0399826.1"/>
    <property type="molecule type" value="Genomic_DNA"/>
</dbReference>
<sequence length="91" mass="10141">MVASRAVGSLSRFTPSRMLRCPGYICRNFTKSSALLTRTHINYGVKGDVAVIRINSPNSKVPNLTCCSLFLLTTFINPLLNGKEINRPIWQ</sequence>
<reference evidence="1 2" key="1">
    <citation type="journal article" date="2019" name="PLoS ONE">
        <title>Genomic analyses reveal an absence of contemporary introgressive admixture between fin whales and blue whales, despite known hybrids.</title>
        <authorList>
            <person name="Westbury M.V."/>
            <person name="Petersen B."/>
            <person name="Lorenzen E.D."/>
        </authorList>
    </citation>
    <scope>NUCLEOTIDE SEQUENCE [LARGE SCALE GENOMIC DNA]</scope>
    <source>
        <strain evidence="1">FinWhale-01</strain>
    </source>
</reference>
<name>A0A643CHW1_BALPH</name>